<dbReference type="PANTHER" id="PTHR33868">
    <property type="entry name" value="EXPRESSED PROTEIN"/>
    <property type="match status" value="1"/>
</dbReference>
<name>A0A5J4ZEW9_9ASTE</name>
<proteinExistence type="predicted"/>
<dbReference type="InterPro" id="IPR059243">
    <property type="entry name" value="At2g46540-like"/>
</dbReference>
<feature type="compositionally biased region" description="Basic residues" evidence="1">
    <location>
        <begin position="435"/>
        <end position="448"/>
    </location>
</feature>
<keyword evidence="2" id="KW-1133">Transmembrane helix</keyword>
<sequence length="581" mass="65192">MMAAAEARAAWQRTANRCFVQEDAKRAPKLACCPSTSSSSKQVDAGPASATDEQDLPSVGFMPLNRNPSYSNLSSDSKWWLQLQPNYGFQRGLMTEQLNTLEAGMETFRAGAVNSTSTLSGIHPQNEVDSMHVDDNINAEPSLDTHCRISATCTKKDPEVRRKELKAIYGTNAQEPLKFNEMLETYELMEIDALDCSVSKQLNEHCFDSESPWIGAEKTEPWWRTADRDELASLVAQRSLNLIENCDLPQPQNTHVKRDPYAHIGHFDHGRGLPPSIDWKVHTSALSHLTVHRRGSLNSGSSFGKQLASVEGPFQYGTDMGIRNSDSTAHKGSTETKISESDPSKAQLLEALRHSQTRAREAEKAANQACAEKEHIVKLFFRQASLLFAYKQWFQLLQLENLYFQIKNNNQPVSTLFPVVLPWMPHKARKLRKRWQKAAKGKGGKRGHPRYDISRGHTDERITGLTGRQQVHYRDPTRHDTRWGLITSMDMWPIEILRILGPLPSTERETRQLEEEMPVMEKLKMFVVQEPVVAASCLIAGIGLFLPAVVRPILDSFETSKQVPQPALGDVVAGMTGKKQG</sequence>
<keyword evidence="2" id="KW-0472">Membrane</keyword>
<keyword evidence="4" id="KW-1185">Reference proteome</keyword>
<dbReference type="PANTHER" id="PTHR33868:SF2">
    <property type="entry name" value="EXPRESSED PROTEIN"/>
    <property type="match status" value="1"/>
</dbReference>
<accession>A0A5J4ZEW9</accession>
<reference evidence="3 4" key="1">
    <citation type="submission" date="2019-09" db="EMBL/GenBank/DDBJ databases">
        <title>A chromosome-level genome assembly of the Chinese tupelo Nyssa sinensis.</title>
        <authorList>
            <person name="Yang X."/>
            <person name="Kang M."/>
            <person name="Yang Y."/>
            <person name="Xiong H."/>
            <person name="Wang M."/>
            <person name="Zhang Z."/>
            <person name="Wang Z."/>
            <person name="Wu H."/>
            <person name="Ma T."/>
            <person name="Liu J."/>
            <person name="Xi Z."/>
        </authorList>
    </citation>
    <scope>NUCLEOTIDE SEQUENCE [LARGE SCALE GENOMIC DNA]</scope>
    <source>
        <strain evidence="3">J267</strain>
        <tissue evidence="3">Leaf</tissue>
    </source>
</reference>
<keyword evidence="2" id="KW-0812">Transmembrane</keyword>
<evidence type="ECO:0000313" key="3">
    <source>
        <dbReference type="EMBL" id="KAA8516192.1"/>
    </source>
</evidence>
<dbReference type="Proteomes" id="UP000325577">
    <property type="component" value="Linkage Group LG9"/>
</dbReference>
<evidence type="ECO:0000313" key="4">
    <source>
        <dbReference type="Proteomes" id="UP000325577"/>
    </source>
</evidence>
<dbReference type="CDD" id="cd22904">
    <property type="entry name" value="NDUFA3_plant"/>
    <property type="match status" value="1"/>
</dbReference>
<organism evidence="3 4">
    <name type="scientific">Nyssa sinensis</name>
    <dbReference type="NCBI Taxonomy" id="561372"/>
    <lineage>
        <taxon>Eukaryota</taxon>
        <taxon>Viridiplantae</taxon>
        <taxon>Streptophyta</taxon>
        <taxon>Embryophyta</taxon>
        <taxon>Tracheophyta</taxon>
        <taxon>Spermatophyta</taxon>
        <taxon>Magnoliopsida</taxon>
        <taxon>eudicotyledons</taxon>
        <taxon>Gunneridae</taxon>
        <taxon>Pentapetalae</taxon>
        <taxon>asterids</taxon>
        <taxon>Cornales</taxon>
        <taxon>Nyssaceae</taxon>
        <taxon>Nyssa</taxon>
    </lineage>
</organism>
<dbReference type="OrthoDB" id="1920951at2759"/>
<evidence type="ECO:0000256" key="1">
    <source>
        <dbReference type="SAM" id="MobiDB-lite"/>
    </source>
</evidence>
<gene>
    <name evidence="3" type="ORF">F0562_019371</name>
</gene>
<feature type="transmembrane region" description="Helical" evidence="2">
    <location>
        <begin position="532"/>
        <end position="554"/>
    </location>
</feature>
<dbReference type="EMBL" id="CM018052">
    <property type="protein sequence ID" value="KAA8516192.1"/>
    <property type="molecule type" value="Genomic_DNA"/>
</dbReference>
<protein>
    <submittedName>
        <fullName evidence="3">Uncharacterized protein</fullName>
    </submittedName>
</protein>
<feature type="region of interest" description="Disordered" evidence="1">
    <location>
        <begin position="31"/>
        <end position="57"/>
    </location>
</feature>
<feature type="region of interest" description="Disordered" evidence="1">
    <location>
        <begin position="435"/>
        <end position="455"/>
    </location>
</feature>
<evidence type="ECO:0000256" key="2">
    <source>
        <dbReference type="SAM" id="Phobius"/>
    </source>
</evidence>
<feature type="compositionally biased region" description="Basic and acidic residues" evidence="1">
    <location>
        <begin position="328"/>
        <end position="343"/>
    </location>
</feature>
<feature type="region of interest" description="Disordered" evidence="1">
    <location>
        <begin position="322"/>
        <end position="344"/>
    </location>
</feature>
<dbReference type="AlphaFoldDB" id="A0A5J4ZEW9"/>